<dbReference type="GO" id="GO:0009432">
    <property type="term" value="P:SOS response"/>
    <property type="evidence" value="ECO:0007669"/>
    <property type="project" value="TreeGrafter"/>
</dbReference>
<dbReference type="InterPro" id="IPR003395">
    <property type="entry name" value="RecF/RecN/SMC_N"/>
</dbReference>
<keyword evidence="13" id="KW-1185">Reference proteome</keyword>
<accession>A0A8J4M426</accession>
<gene>
    <name evidence="12" type="primary">recN</name>
    <name evidence="12" type="ORF">XYCOK13_34940</name>
</gene>
<evidence type="ECO:0000313" key="13">
    <source>
        <dbReference type="Proteomes" id="UP000677918"/>
    </source>
</evidence>
<feature type="coiled-coil region" evidence="10">
    <location>
        <begin position="207"/>
        <end position="234"/>
    </location>
</feature>
<keyword evidence="5 9" id="KW-0227">DNA damage</keyword>
<dbReference type="NCBIfam" id="TIGR00634">
    <property type="entry name" value="recN"/>
    <property type="match status" value="1"/>
</dbReference>
<dbReference type="GO" id="GO:0043590">
    <property type="term" value="C:bacterial nucleoid"/>
    <property type="evidence" value="ECO:0007669"/>
    <property type="project" value="TreeGrafter"/>
</dbReference>
<comment type="function">
    <text evidence="1 9">May be involved in recombinational repair of damaged DNA.</text>
</comment>
<dbReference type="SMART" id="SM00382">
    <property type="entry name" value="AAA"/>
    <property type="match status" value="1"/>
</dbReference>
<dbReference type="PANTHER" id="PTHR11059">
    <property type="entry name" value="DNA REPAIR PROTEIN RECN"/>
    <property type="match status" value="1"/>
</dbReference>
<dbReference type="PANTHER" id="PTHR11059:SF0">
    <property type="entry name" value="DNA REPAIR PROTEIN RECN"/>
    <property type="match status" value="1"/>
</dbReference>
<feature type="coiled-coil region" evidence="10">
    <location>
        <begin position="322"/>
        <end position="366"/>
    </location>
</feature>
<dbReference type="EMBL" id="BOVK01000055">
    <property type="protein sequence ID" value="GIQ70670.1"/>
    <property type="molecule type" value="Genomic_DNA"/>
</dbReference>
<keyword evidence="10" id="KW-0175">Coiled coil</keyword>
<evidence type="ECO:0000259" key="11">
    <source>
        <dbReference type="SMART" id="SM00382"/>
    </source>
</evidence>
<evidence type="ECO:0000256" key="9">
    <source>
        <dbReference type="PIRNR" id="PIRNR003128"/>
    </source>
</evidence>
<dbReference type="GO" id="GO:0006281">
    <property type="term" value="P:DNA repair"/>
    <property type="evidence" value="ECO:0007669"/>
    <property type="project" value="UniProtKB-KW"/>
</dbReference>
<dbReference type="InterPro" id="IPR003593">
    <property type="entry name" value="AAA+_ATPase"/>
</dbReference>
<proteinExistence type="inferred from homology"/>
<dbReference type="SUPFAM" id="SSF52540">
    <property type="entry name" value="P-loop containing nucleoside triphosphate hydrolases"/>
    <property type="match status" value="1"/>
</dbReference>
<name>A0A8J4M426_9BACL</name>
<dbReference type="FunFam" id="3.40.50.300:FF:000356">
    <property type="entry name" value="DNA repair protein RecN"/>
    <property type="match status" value="1"/>
</dbReference>
<evidence type="ECO:0000256" key="5">
    <source>
        <dbReference type="ARBA" id="ARBA00022763"/>
    </source>
</evidence>
<dbReference type="InterPro" id="IPR025662">
    <property type="entry name" value="Sigma_54_int_dom_ATP-bd_1"/>
</dbReference>
<comment type="caution">
    <text evidence="12">The sequence shown here is derived from an EMBL/GenBank/DDBJ whole genome shotgun (WGS) entry which is preliminary data.</text>
</comment>
<dbReference type="Pfam" id="PF02463">
    <property type="entry name" value="SMC_N"/>
    <property type="match status" value="1"/>
</dbReference>
<dbReference type="FunFam" id="3.40.50.300:FF:000319">
    <property type="entry name" value="DNA repair protein RecN"/>
    <property type="match status" value="1"/>
</dbReference>
<evidence type="ECO:0000256" key="4">
    <source>
        <dbReference type="ARBA" id="ARBA00022741"/>
    </source>
</evidence>
<dbReference type="InterPro" id="IPR027417">
    <property type="entry name" value="P-loop_NTPase"/>
</dbReference>
<keyword evidence="7 9" id="KW-0234">DNA repair</keyword>
<dbReference type="NCBIfam" id="NF008121">
    <property type="entry name" value="PRK10869.1"/>
    <property type="match status" value="1"/>
</dbReference>
<dbReference type="Gene3D" id="3.40.50.300">
    <property type="entry name" value="P-loop containing nucleotide triphosphate hydrolases"/>
    <property type="match status" value="2"/>
</dbReference>
<dbReference type="PROSITE" id="PS00675">
    <property type="entry name" value="SIGMA54_INTERACT_1"/>
    <property type="match status" value="1"/>
</dbReference>
<feature type="domain" description="AAA+ ATPase" evidence="11">
    <location>
        <begin position="21"/>
        <end position="511"/>
    </location>
</feature>
<keyword evidence="6" id="KW-0067">ATP-binding</keyword>
<evidence type="ECO:0000256" key="1">
    <source>
        <dbReference type="ARBA" id="ARBA00003618"/>
    </source>
</evidence>
<dbReference type="GO" id="GO:0005524">
    <property type="term" value="F:ATP binding"/>
    <property type="evidence" value="ECO:0007669"/>
    <property type="project" value="UniProtKB-KW"/>
</dbReference>
<evidence type="ECO:0000313" key="12">
    <source>
        <dbReference type="EMBL" id="GIQ70670.1"/>
    </source>
</evidence>
<evidence type="ECO:0000256" key="6">
    <source>
        <dbReference type="ARBA" id="ARBA00022840"/>
    </source>
</evidence>
<dbReference type="PIRSF" id="PIRSF003128">
    <property type="entry name" value="RecN"/>
    <property type="match status" value="1"/>
</dbReference>
<sequence>MLVECTIRNLAVIESAHVRFSPGFLVMTGETGAGKSILIDALSLIAGARGSADFVRHGAKACEIECVFELEPDHPAWRQLEDWGITASPDEALLIRRDISAQGKSSARVNGQLLNLSMLKALGDTLINLHGQHDHQSLLKVERHLSLLDSFGERDIAPLLKKYRATYSAYTALRKQWSELEQAGMQNLQMLDLYKYQIEEIEKAALKPGEEKELEEERRKLAHAEKLAQAVTEGYEAIYGSNMALEQLGKAVEELEDAAKVDPAALGPLLDQLRSAYYQVEDASFQLRDYREGIEFNPERLDALEDRLAMIQSLKRKYGDSVEKMLQYLQTIKQDVEKIENRDQHLEELRAQLEQVKAELHQQGAALSAVRRKQADRLAKGVTAHLHDLQMERTRFEVSVKPLDEPAKDGADLIEFMISPNPGEPLKPLSKIASGGELSRIMLALKSIFAGMDHIPVLIFDEVDTGVSGRAAQAIAEKMARLAENCQVFAITHLPQVACMADSHFLIQKSVSKDRTYTEVRSLDGWDRTDELARMLGGVTITETTRSHAHEMLELAAQKKRGWHHLQ</sequence>
<evidence type="ECO:0000256" key="2">
    <source>
        <dbReference type="ARBA" id="ARBA00009441"/>
    </source>
</evidence>
<reference evidence="12" key="1">
    <citation type="submission" date="2021-04" db="EMBL/GenBank/DDBJ databases">
        <title>Draft genome sequence of Xylanibacillus composti strain K13.</title>
        <authorList>
            <person name="Uke A."/>
            <person name="Chhe C."/>
            <person name="Baramee S."/>
            <person name="Kosugi A."/>
        </authorList>
    </citation>
    <scope>NUCLEOTIDE SEQUENCE</scope>
    <source>
        <strain evidence="12">K13</strain>
    </source>
</reference>
<keyword evidence="4" id="KW-0547">Nucleotide-binding</keyword>
<dbReference type="InterPro" id="IPR004604">
    <property type="entry name" value="DNA_recomb/repair_RecN"/>
</dbReference>
<dbReference type="RefSeq" id="WP_213413487.1">
    <property type="nucleotide sequence ID" value="NZ_BOVK01000055.1"/>
</dbReference>
<organism evidence="12 13">
    <name type="scientific">Xylanibacillus composti</name>
    <dbReference type="NCBI Taxonomy" id="1572762"/>
    <lineage>
        <taxon>Bacteria</taxon>
        <taxon>Bacillati</taxon>
        <taxon>Bacillota</taxon>
        <taxon>Bacilli</taxon>
        <taxon>Bacillales</taxon>
        <taxon>Paenibacillaceae</taxon>
        <taxon>Xylanibacillus</taxon>
    </lineage>
</organism>
<comment type="similarity">
    <text evidence="2 9">Belongs to the RecN family.</text>
</comment>
<evidence type="ECO:0000256" key="8">
    <source>
        <dbReference type="ARBA" id="ARBA00033408"/>
    </source>
</evidence>
<protein>
    <recommendedName>
        <fullName evidence="3 9">DNA repair protein RecN</fullName>
    </recommendedName>
    <alternativeName>
        <fullName evidence="8 9">Recombination protein N</fullName>
    </alternativeName>
</protein>
<dbReference type="Proteomes" id="UP000677918">
    <property type="component" value="Unassembled WGS sequence"/>
</dbReference>
<dbReference type="AlphaFoldDB" id="A0A8J4M426"/>
<evidence type="ECO:0000256" key="10">
    <source>
        <dbReference type="SAM" id="Coils"/>
    </source>
</evidence>
<dbReference type="CDD" id="cd03241">
    <property type="entry name" value="ABC_RecN"/>
    <property type="match status" value="2"/>
</dbReference>
<evidence type="ECO:0000256" key="7">
    <source>
        <dbReference type="ARBA" id="ARBA00023204"/>
    </source>
</evidence>
<dbReference type="GO" id="GO:0006310">
    <property type="term" value="P:DNA recombination"/>
    <property type="evidence" value="ECO:0007669"/>
    <property type="project" value="InterPro"/>
</dbReference>
<evidence type="ECO:0000256" key="3">
    <source>
        <dbReference type="ARBA" id="ARBA00021315"/>
    </source>
</evidence>